<dbReference type="Proteomes" id="UP000245838">
    <property type="component" value="Chromosome sggmmb4_Chromosome"/>
</dbReference>
<organism evidence="2 3">
    <name type="scientific">Sodalis glossinidius (strain morsitans)</name>
    <dbReference type="NCBI Taxonomy" id="343509"/>
    <lineage>
        <taxon>Bacteria</taxon>
        <taxon>Pseudomonadati</taxon>
        <taxon>Pseudomonadota</taxon>
        <taxon>Gammaproteobacteria</taxon>
        <taxon>Enterobacterales</taxon>
        <taxon>Bruguierivoracaceae</taxon>
        <taxon>Sodalis</taxon>
    </lineage>
</organism>
<evidence type="ECO:0000313" key="2">
    <source>
        <dbReference type="EMBL" id="CRL44848.1"/>
    </source>
</evidence>
<proteinExistence type="predicted"/>
<reference evidence="2 3" key="1">
    <citation type="submission" date="2015-05" db="EMBL/GenBank/DDBJ databases">
        <authorList>
            <person name="Goodhead I."/>
        </authorList>
    </citation>
    <scope>NUCLEOTIDE SEQUENCE [LARGE SCALE GENOMIC DNA]</scope>
    <source>
        <strain evidence="3">morsitans</strain>
    </source>
</reference>
<protein>
    <submittedName>
        <fullName evidence="2">Uncharacterized protein</fullName>
    </submittedName>
</protein>
<dbReference type="EMBL" id="LN854557">
    <property type="protein sequence ID" value="CRL44848.1"/>
    <property type="molecule type" value="Genomic_DNA"/>
</dbReference>
<dbReference type="AlphaFoldDB" id="A0A193QIA7"/>
<feature type="region of interest" description="Disordered" evidence="1">
    <location>
        <begin position="1"/>
        <end position="29"/>
    </location>
</feature>
<gene>
    <name evidence="2" type="ORF">SGGMMB4_02202</name>
</gene>
<accession>A0A193QIA7</accession>
<evidence type="ECO:0000256" key="1">
    <source>
        <dbReference type="SAM" id="MobiDB-lite"/>
    </source>
</evidence>
<sequence length="71" mass="7585">MDWINPVEEEVASDDGVLPGGSGAGEGDAANFSAAAPSFEFSNKGNKGNVTTLRIKKDRRLADEDFRKKIS</sequence>
<name>A0A193QIA7_SODGM</name>
<evidence type="ECO:0000313" key="3">
    <source>
        <dbReference type="Proteomes" id="UP000245838"/>
    </source>
</evidence>